<protein>
    <submittedName>
        <fullName evidence="1">YbdD/YjiX family protein</fullName>
    </submittedName>
</protein>
<dbReference type="Proteomes" id="UP000562124">
    <property type="component" value="Unassembled WGS sequence"/>
</dbReference>
<accession>A0A7Y0LVE4</accession>
<name>A0A7Y0LVE4_CELFI</name>
<comment type="caution">
    <text evidence="1">The sequence shown here is derived from an EMBL/GenBank/DDBJ whole genome shotgun (WGS) entry which is preliminary data.</text>
</comment>
<evidence type="ECO:0000313" key="1">
    <source>
        <dbReference type="EMBL" id="NMR18654.1"/>
    </source>
</evidence>
<dbReference type="AlphaFoldDB" id="A0A7Y0LVE4"/>
<dbReference type="RefSeq" id="WP_169322591.1">
    <property type="nucleotide sequence ID" value="NZ_JABCJJ010000001.1"/>
</dbReference>
<reference evidence="1 2" key="1">
    <citation type="submission" date="2020-04" db="EMBL/GenBank/DDBJ databases">
        <title>Sequencing and Assembly of C. fimi.</title>
        <authorList>
            <person name="Ramsey A.R."/>
        </authorList>
    </citation>
    <scope>NUCLEOTIDE SEQUENCE [LARGE SCALE GENOMIC DNA]</scope>
    <source>
        <strain evidence="1 2">SB</strain>
    </source>
</reference>
<proteinExistence type="predicted"/>
<dbReference type="EMBL" id="JABCJJ010000001">
    <property type="protein sequence ID" value="NMR18654.1"/>
    <property type="molecule type" value="Genomic_DNA"/>
</dbReference>
<dbReference type="InterPro" id="IPR007423">
    <property type="entry name" value="Sel_put"/>
</dbReference>
<sequence>MAGTPEAETPSRAATPLASTFDAVRRGAKGVAWFCRGVLGADAYEKYRAHVEAEHPRDAAEWLMTEKEFWRDRTDRQDRNPQGRCC</sequence>
<evidence type="ECO:0000313" key="2">
    <source>
        <dbReference type="Proteomes" id="UP000562124"/>
    </source>
</evidence>
<dbReference type="Pfam" id="PF04328">
    <property type="entry name" value="Sel_put"/>
    <property type="match status" value="1"/>
</dbReference>
<organism evidence="1 2">
    <name type="scientific">Cellulomonas fimi</name>
    <dbReference type="NCBI Taxonomy" id="1708"/>
    <lineage>
        <taxon>Bacteria</taxon>
        <taxon>Bacillati</taxon>
        <taxon>Actinomycetota</taxon>
        <taxon>Actinomycetes</taxon>
        <taxon>Micrococcales</taxon>
        <taxon>Cellulomonadaceae</taxon>
        <taxon>Cellulomonas</taxon>
    </lineage>
</organism>
<keyword evidence="2" id="KW-1185">Reference proteome</keyword>
<gene>
    <name evidence="1" type="ORF">HIR71_00155</name>
</gene>